<feature type="compositionally biased region" description="Polar residues" evidence="6">
    <location>
        <begin position="1"/>
        <end position="13"/>
    </location>
</feature>
<reference evidence="9" key="2">
    <citation type="submission" date="2021-03" db="UniProtKB">
        <authorList>
            <consortium name="EnsemblPlants"/>
        </authorList>
    </citation>
    <scope>IDENTIFICATION</scope>
</reference>
<evidence type="ECO:0000256" key="6">
    <source>
        <dbReference type="SAM" id="MobiDB-lite"/>
    </source>
</evidence>
<dbReference type="PROSITE" id="PS51999">
    <property type="entry name" value="ZF_GRF"/>
    <property type="match status" value="1"/>
</dbReference>
<evidence type="ECO:0000256" key="7">
    <source>
        <dbReference type="SAM" id="Phobius"/>
    </source>
</evidence>
<dbReference type="PANTHER" id="PTHR33248">
    <property type="entry name" value="ZINC ION-BINDING PROTEIN"/>
    <property type="match status" value="1"/>
</dbReference>
<keyword evidence="5" id="KW-0175">Coiled coil</keyword>
<evidence type="ECO:0000313" key="9">
    <source>
        <dbReference type="EnsemblPlants" id="AUR62029140-RA:cds"/>
    </source>
</evidence>
<protein>
    <recommendedName>
        <fullName evidence="8">GRF-type domain-containing protein</fullName>
    </recommendedName>
</protein>
<proteinExistence type="predicted"/>
<feature type="region of interest" description="Disordered" evidence="6">
    <location>
        <begin position="1"/>
        <end position="20"/>
    </location>
</feature>
<feature type="domain" description="GRF-type" evidence="8">
    <location>
        <begin position="28"/>
        <end position="70"/>
    </location>
</feature>
<sequence>MATGRNQFDGSPASSSSSRGGFYATTRCNCGLDAVVRTVKKVPNIGSKFFGCPKWPVRYRVHFMKWVDCTNGDDLRFQIFERETTIAELEMQKSMLEDKVKRLQGNKGNFEEEVQEMKAEVSQLRIELMRSSMNEYNLTMALFCSWLFFGIVVLMFK</sequence>
<dbReference type="InterPro" id="IPR010666">
    <property type="entry name" value="Znf_GRF"/>
</dbReference>
<dbReference type="EnsemblPlants" id="AUR62029140-RA">
    <property type="protein sequence ID" value="AUR62029140-RA:cds"/>
    <property type="gene ID" value="AUR62029140"/>
</dbReference>
<keyword evidence="3" id="KW-0862">Zinc</keyword>
<dbReference type="Proteomes" id="UP000596660">
    <property type="component" value="Unplaced"/>
</dbReference>
<dbReference type="GO" id="GO:0008270">
    <property type="term" value="F:zinc ion binding"/>
    <property type="evidence" value="ECO:0007669"/>
    <property type="project" value="UniProtKB-KW"/>
</dbReference>
<organism evidence="9 10">
    <name type="scientific">Chenopodium quinoa</name>
    <name type="common">Quinoa</name>
    <dbReference type="NCBI Taxonomy" id="63459"/>
    <lineage>
        <taxon>Eukaryota</taxon>
        <taxon>Viridiplantae</taxon>
        <taxon>Streptophyta</taxon>
        <taxon>Embryophyta</taxon>
        <taxon>Tracheophyta</taxon>
        <taxon>Spermatophyta</taxon>
        <taxon>Magnoliopsida</taxon>
        <taxon>eudicotyledons</taxon>
        <taxon>Gunneridae</taxon>
        <taxon>Pentapetalae</taxon>
        <taxon>Caryophyllales</taxon>
        <taxon>Chenopodiaceae</taxon>
        <taxon>Chenopodioideae</taxon>
        <taxon>Atripliceae</taxon>
        <taxon>Chenopodium</taxon>
    </lineage>
</organism>
<keyword evidence="10" id="KW-1185">Reference proteome</keyword>
<name>A0A803MGN8_CHEQI</name>
<reference evidence="9" key="1">
    <citation type="journal article" date="2017" name="Nature">
        <title>The genome of Chenopodium quinoa.</title>
        <authorList>
            <person name="Jarvis D.E."/>
            <person name="Ho Y.S."/>
            <person name="Lightfoot D.J."/>
            <person name="Schmoeckel S.M."/>
            <person name="Li B."/>
            <person name="Borm T.J.A."/>
            <person name="Ohyanagi H."/>
            <person name="Mineta K."/>
            <person name="Michell C.T."/>
            <person name="Saber N."/>
            <person name="Kharbatia N.M."/>
            <person name="Rupper R.R."/>
            <person name="Sharp A.R."/>
            <person name="Dally N."/>
            <person name="Boughton B.A."/>
            <person name="Woo Y.H."/>
            <person name="Gao G."/>
            <person name="Schijlen E.G.W.M."/>
            <person name="Guo X."/>
            <person name="Momin A.A."/>
            <person name="Negrao S."/>
            <person name="Al-Babili S."/>
            <person name="Gehring C."/>
            <person name="Roessner U."/>
            <person name="Jung C."/>
            <person name="Murphy K."/>
            <person name="Arold S.T."/>
            <person name="Gojobori T."/>
            <person name="van der Linden C.G."/>
            <person name="van Loo E.N."/>
            <person name="Jellen E.N."/>
            <person name="Maughan P.J."/>
            <person name="Tester M."/>
        </authorList>
    </citation>
    <scope>NUCLEOTIDE SEQUENCE [LARGE SCALE GENOMIC DNA]</scope>
    <source>
        <strain evidence="9">cv. PI 614886</strain>
    </source>
</reference>
<evidence type="ECO:0000313" key="10">
    <source>
        <dbReference type="Proteomes" id="UP000596660"/>
    </source>
</evidence>
<evidence type="ECO:0000256" key="5">
    <source>
        <dbReference type="SAM" id="Coils"/>
    </source>
</evidence>
<keyword evidence="1" id="KW-0479">Metal-binding</keyword>
<feature type="coiled-coil region" evidence="5">
    <location>
        <begin position="86"/>
        <end position="134"/>
    </location>
</feature>
<keyword evidence="7" id="KW-1133">Transmembrane helix</keyword>
<keyword evidence="7" id="KW-0472">Membrane</keyword>
<evidence type="ECO:0000256" key="2">
    <source>
        <dbReference type="ARBA" id="ARBA00022771"/>
    </source>
</evidence>
<evidence type="ECO:0000256" key="1">
    <source>
        <dbReference type="ARBA" id="ARBA00022723"/>
    </source>
</evidence>
<evidence type="ECO:0000256" key="4">
    <source>
        <dbReference type="PROSITE-ProRule" id="PRU01343"/>
    </source>
</evidence>
<keyword evidence="7" id="KW-0812">Transmembrane</keyword>
<evidence type="ECO:0000259" key="8">
    <source>
        <dbReference type="PROSITE" id="PS51999"/>
    </source>
</evidence>
<evidence type="ECO:0000256" key="3">
    <source>
        <dbReference type="ARBA" id="ARBA00022833"/>
    </source>
</evidence>
<dbReference type="Gramene" id="AUR62029140-RA">
    <property type="protein sequence ID" value="AUR62029140-RA:cds"/>
    <property type="gene ID" value="AUR62029140"/>
</dbReference>
<dbReference type="Pfam" id="PF06839">
    <property type="entry name" value="Zn_ribbon_GRF"/>
    <property type="match status" value="1"/>
</dbReference>
<keyword evidence="2 4" id="KW-0863">Zinc-finger</keyword>
<feature type="transmembrane region" description="Helical" evidence="7">
    <location>
        <begin position="136"/>
        <end position="156"/>
    </location>
</feature>
<accession>A0A803MGN8</accession>
<dbReference type="AlphaFoldDB" id="A0A803MGN8"/>